<evidence type="ECO:0000256" key="1">
    <source>
        <dbReference type="ARBA" id="ARBA00004127"/>
    </source>
</evidence>
<sequence length="283" mass="31957">MGLQERLFRRFQKQEKPEEKPEDIQSLDQTLEQKPPGRIQSLLSKLPKPGTLKDTLVRLRNPEPSNTDKIRSKITGILSKFQKSSTKQDTPKRSEKSAASNPGKIRTLLEKLQKNISPNDIQKIDQSLDQMNRGRIKEIFHKLLQNTKPEDIQKIDKNLERMNRGAIKEIWPKIQALAKMVRDPNAPWKGKALAIAALVYLISPFDAVPDVIPVAGLADDAALIIAVVSTLAQELENYMERQAEKMAEIQVRKYNRIVRISLLGSIAAAIIAILVKYILSQTS</sequence>
<dbReference type="AlphaFoldDB" id="A0A1D8U1T5"/>
<evidence type="ECO:0000313" key="9">
    <source>
        <dbReference type="Proteomes" id="UP000177870"/>
    </source>
</evidence>
<evidence type="ECO:0000256" key="5">
    <source>
        <dbReference type="SAM" id="MobiDB-lite"/>
    </source>
</evidence>
<evidence type="ECO:0000313" key="8">
    <source>
        <dbReference type="EMBL" id="AOX03867.1"/>
    </source>
</evidence>
<reference evidence="9" key="1">
    <citation type="submission" date="2016-10" db="EMBL/GenBank/DDBJ databases">
        <title>Comparative genomics uncovers the prolific and rare metabolic potential of the cyanobacterial genus Moorea.</title>
        <authorList>
            <person name="Leao T."/>
            <person name="Castelao G."/>
            <person name="Korobeynikov A."/>
            <person name="Monroe E.A."/>
            <person name="Podell S."/>
            <person name="Glukhov E."/>
            <person name="Allen E."/>
            <person name="Gerwick W.H."/>
            <person name="Gerwick L."/>
        </authorList>
    </citation>
    <scope>NUCLEOTIDE SEQUENCE [LARGE SCALE GENOMIC DNA]</scope>
    <source>
        <strain evidence="9">PAL-8-15-08-1</strain>
    </source>
</reference>
<dbReference type="KEGG" id="mpro:BJP34_34520"/>
<dbReference type="Pfam" id="PF06803">
    <property type="entry name" value="DUF1232"/>
    <property type="match status" value="1"/>
</dbReference>
<evidence type="ECO:0000256" key="4">
    <source>
        <dbReference type="ARBA" id="ARBA00023136"/>
    </source>
</evidence>
<feature type="compositionally biased region" description="Basic and acidic residues" evidence="5">
    <location>
        <begin position="55"/>
        <end position="71"/>
    </location>
</feature>
<keyword evidence="3 6" id="KW-1133">Transmembrane helix</keyword>
<feature type="region of interest" description="Disordered" evidence="5">
    <location>
        <begin position="1"/>
        <end position="103"/>
    </location>
</feature>
<accession>A0A1D8U1T5</accession>
<comment type="subcellular location">
    <subcellularLocation>
        <location evidence="1">Endomembrane system</location>
        <topology evidence="1">Multi-pass membrane protein</topology>
    </subcellularLocation>
</comment>
<dbReference type="STRING" id="1458985.BJP34_34520"/>
<evidence type="ECO:0000256" key="3">
    <source>
        <dbReference type="ARBA" id="ARBA00022989"/>
    </source>
</evidence>
<dbReference type="InterPro" id="IPR010652">
    <property type="entry name" value="DUF1232"/>
</dbReference>
<dbReference type="GO" id="GO:0012505">
    <property type="term" value="C:endomembrane system"/>
    <property type="evidence" value="ECO:0007669"/>
    <property type="project" value="UniProtKB-SubCell"/>
</dbReference>
<keyword evidence="2 6" id="KW-0812">Transmembrane</keyword>
<gene>
    <name evidence="8" type="ORF">BJP34_34520</name>
</gene>
<feature type="domain" description="DUF1232" evidence="7">
    <location>
        <begin position="191"/>
        <end position="225"/>
    </location>
</feature>
<dbReference type="Proteomes" id="UP000177870">
    <property type="component" value="Chromosome"/>
</dbReference>
<feature type="compositionally biased region" description="Basic and acidic residues" evidence="5">
    <location>
        <begin position="1"/>
        <end position="23"/>
    </location>
</feature>
<organism evidence="8 9">
    <name type="scientific">Moorena producens PAL-8-15-08-1</name>
    <dbReference type="NCBI Taxonomy" id="1458985"/>
    <lineage>
        <taxon>Bacteria</taxon>
        <taxon>Bacillati</taxon>
        <taxon>Cyanobacteriota</taxon>
        <taxon>Cyanophyceae</taxon>
        <taxon>Coleofasciculales</taxon>
        <taxon>Coleofasciculaceae</taxon>
        <taxon>Moorena</taxon>
    </lineage>
</organism>
<proteinExistence type="predicted"/>
<dbReference type="EMBL" id="CP017599">
    <property type="protein sequence ID" value="AOX03867.1"/>
    <property type="molecule type" value="Genomic_DNA"/>
</dbReference>
<feature type="transmembrane region" description="Helical" evidence="6">
    <location>
        <begin position="260"/>
        <end position="279"/>
    </location>
</feature>
<evidence type="ECO:0000259" key="7">
    <source>
        <dbReference type="Pfam" id="PF06803"/>
    </source>
</evidence>
<name>A0A1D8U1T5_9CYAN</name>
<dbReference type="RefSeq" id="WP_070396233.1">
    <property type="nucleotide sequence ID" value="NZ_CP017599.1"/>
</dbReference>
<protein>
    <recommendedName>
        <fullName evidence="7">DUF1232 domain-containing protein</fullName>
    </recommendedName>
</protein>
<evidence type="ECO:0000256" key="2">
    <source>
        <dbReference type="ARBA" id="ARBA00022692"/>
    </source>
</evidence>
<keyword evidence="4 6" id="KW-0472">Membrane</keyword>
<evidence type="ECO:0000256" key="6">
    <source>
        <dbReference type="SAM" id="Phobius"/>
    </source>
</evidence>